<keyword evidence="2" id="KW-1185">Reference proteome</keyword>
<name>A0A2H5MZQ3_CITUN</name>
<protein>
    <submittedName>
        <fullName evidence="1">Uncharacterized protein</fullName>
    </submittedName>
</protein>
<dbReference type="Proteomes" id="UP000236630">
    <property type="component" value="Unassembled WGS sequence"/>
</dbReference>
<gene>
    <name evidence="1" type="ORF">CUMW_275250</name>
</gene>
<reference evidence="1 2" key="1">
    <citation type="journal article" date="2017" name="Front. Genet.">
        <title>Draft sequencing of the heterozygous diploid genome of Satsuma (Citrus unshiu Marc.) using a hybrid assembly approach.</title>
        <authorList>
            <person name="Shimizu T."/>
            <person name="Tanizawa Y."/>
            <person name="Mochizuki T."/>
            <person name="Nagasaki H."/>
            <person name="Yoshioka T."/>
            <person name="Toyoda A."/>
            <person name="Fujiyama A."/>
            <person name="Kaminuma E."/>
            <person name="Nakamura Y."/>
        </authorList>
    </citation>
    <scope>NUCLEOTIDE SEQUENCE [LARGE SCALE GENOMIC DNA]</scope>
    <source>
        <strain evidence="2">cv. Miyagawa wase</strain>
    </source>
</reference>
<organism evidence="1 2">
    <name type="scientific">Citrus unshiu</name>
    <name type="common">Satsuma mandarin</name>
    <name type="synonym">Citrus nobilis var. unshiu</name>
    <dbReference type="NCBI Taxonomy" id="55188"/>
    <lineage>
        <taxon>Eukaryota</taxon>
        <taxon>Viridiplantae</taxon>
        <taxon>Streptophyta</taxon>
        <taxon>Embryophyta</taxon>
        <taxon>Tracheophyta</taxon>
        <taxon>Spermatophyta</taxon>
        <taxon>Magnoliopsida</taxon>
        <taxon>eudicotyledons</taxon>
        <taxon>Gunneridae</taxon>
        <taxon>Pentapetalae</taxon>
        <taxon>rosids</taxon>
        <taxon>malvids</taxon>
        <taxon>Sapindales</taxon>
        <taxon>Rutaceae</taxon>
        <taxon>Aurantioideae</taxon>
        <taxon>Citrus</taxon>
    </lineage>
</organism>
<evidence type="ECO:0000313" key="1">
    <source>
        <dbReference type="EMBL" id="GAY33494.1"/>
    </source>
</evidence>
<accession>A0A2H5MZQ3</accession>
<dbReference type="AlphaFoldDB" id="A0A2H5MZQ3"/>
<sequence length="75" mass="8905">MRVPAPHWKISIYGQATVVVLLLRLDEKIRPYRFSKQYEEPSRLYWSHLQEISDKQTKIPSTDGCLLFQTRNAKE</sequence>
<proteinExistence type="predicted"/>
<evidence type="ECO:0000313" key="2">
    <source>
        <dbReference type="Proteomes" id="UP000236630"/>
    </source>
</evidence>
<comment type="caution">
    <text evidence="1">The sequence shown here is derived from an EMBL/GenBank/DDBJ whole genome shotgun (WGS) entry which is preliminary data.</text>
</comment>
<dbReference type="EMBL" id="BDQV01001513">
    <property type="protein sequence ID" value="GAY33494.1"/>
    <property type="molecule type" value="Genomic_DNA"/>
</dbReference>